<name>A0A7K1YAI2_9SPHI</name>
<dbReference type="Pfam" id="PF07660">
    <property type="entry name" value="STN"/>
    <property type="match status" value="1"/>
</dbReference>
<evidence type="ECO:0000256" key="4">
    <source>
        <dbReference type="ARBA" id="ARBA00023004"/>
    </source>
</evidence>
<dbReference type="GO" id="GO:0009279">
    <property type="term" value="C:cell outer membrane"/>
    <property type="evidence" value="ECO:0007669"/>
    <property type="project" value="UniProtKB-SubCell"/>
</dbReference>
<dbReference type="Pfam" id="PF13715">
    <property type="entry name" value="CarbopepD_reg_2"/>
    <property type="match status" value="1"/>
</dbReference>
<organism evidence="9 10">
    <name type="scientific">Hufsiella arboris</name>
    <dbReference type="NCBI Taxonomy" id="2695275"/>
    <lineage>
        <taxon>Bacteria</taxon>
        <taxon>Pseudomonadati</taxon>
        <taxon>Bacteroidota</taxon>
        <taxon>Sphingobacteriia</taxon>
        <taxon>Sphingobacteriales</taxon>
        <taxon>Sphingobacteriaceae</taxon>
        <taxon>Hufsiella</taxon>
    </lineage>
</organism>
<accession>A0A7K1YAI2</accession>
<feature type="domain" description="Secretin/TonB short N-terminal" evidence="8">
    <location>
        <begin position="53"/>
        <end position="103"/>
    </location>
</feature>
<keyword evidence="7" id="KW-0732">Signal</keyword>
<evidence type="ECO:0000256" key="6">
    <source>
        <dbReference type="ARBA" id="ARBA00023237"/>
    </source>
</evidence>
<protein>
    <submittedName>
        <fullName evidence="9">TonB-dependent receptor</fullName>
    </submittedName>
</protein>
<dbReference type="Gene3D" id="2.60.40.1120">
    <property type="entry name" value="Carboxypeptidase-like, regulatory domain"/>
    <property type="match status" value="1"/>
</dbReference>
<dbReference type="Pfam" id="PF00593">
    <property type="entry name" value="TonB_dep_Rec_b-barrel"/>
    <property type="match status" value="1"/>
</dbReference>
<dbReference type="Proteomes" id="UP000466586">
    <property type="component" value="Unassembled WGS sequence"/>
</dbReference>
<sequence length="841" mass="95417">MLKKSVGLIVIFCLNLLFVFAQANKTDNIKISINFENEELSRAILQIQSKTHLNFSFDPDIIPSRIIKVNFVETPFKQVLDNILDGTGIDFQVSGNQVILTRHKKQTVTINGHLTDASSGEDIIGANILIRELKTTISTNQYGYYSFTVPEGIYHLQITHISYLVREMEFSANASRSESIQLSPSENRLLETVVGIRSKDSLGTLNSLKNLAPAELKGLPYFAGELDVVKALQMQPGIKAMTESSSGLFVRGGNIDQNLIMLDEAMIYNPSHLFGLVSVFNPDAIKNVQYYTDYMPANYGGRLSSVVDGRMAEGNNHEFQLKGGVSPLSVRIAAEGPIKKETGSYLITFRRSIIDLLNQNFGLVNPNSSYYDINAKANYRINDNNRLLYSFYLGDDHIYSKNSYVNNWGNLTSTLRWNHIFSNRLFLNLSAIYSNYRNKLDINADTLSEKGLWQTGIRDAGLKADFTFYGNLNTEVKFGVQGTYHQFKPGQSSGTFFSDYDIPDDHSQEYALYFSHQFKPTERLQLSYGFRATAFKNGEQAKNLFNEEGNEIIKRNYKTYWGIEPRFHIGYQVARHHNIFASYNHTRQYLQLIQNSELAFSSLETWMPASGSTKPQISDFISSGYRYSDNRINFSASAYYKNMRNQLEMSEHTQVILNPDIRSHLKTGESQAWGAEFSASQTAENFRGTLSYVYSRVFRQFDGVNGNIRFPANYDFPNTVKLTLSYFLTDKISLNSFFIYSDGRPATLPIGYYMQDGIQVPIFEGRNASRFPDYNRLDLSAQWLLSGKSRFKSTLSVGVNNVYNRKNPLFYSVRQASPASNFGLVQTSTGIIPWITYGFQI</sequence>
<keyword evidence="2" id="KW-0813">Transport</keyword>
<feature type="chain" id="PRO_5029576778" evidence="7">
    <location>
        <begin position="24"/>
        <end position="841"/>
    </location>
</feature>
<evidence type="ECO:0000256" key="7">
    <source>
        <dbReference type="SAM" id="SignalP"/>
    </source>
</evidence>
<evidence type="ECO:0000256" key="5">
    <source>
        <dbReference type="ARBA" id="ARBA00023136"/>
    </source>
</evidence>
<keyword evidence="3" id="KW-0410">Iron transport</keyword>
<feature type="signal peptide" evidence="7">
    <location>
        <begin position="1"/>
        <end position="23"/>
    </location>
</feature>
<evidence type="ECO:0000256" key="2">
    <source>
        <dbReference type="ARBA" id="ARBA00022448"/>
    </source>
</evidence>
<evidence type="ECO:0000256" key="1">
    <source>
        <dbReference type="ARBA" id="ARBA00004442"/>
    </source>
</evidence>
<keyword evidence="5" id="KW-0472">Membrane</keyword>
<keyword evidence="9" id="KW-0675">Receptor</keyword>
<dbReference type="AlphaFoldDB" id="A0A7K1YAI2"/>
<dbReference type="SUPFAM" id="SSF49464">
    <property type="entry name" value="Carboxypeptidase regulatory domain-like"/>
    <property type="match status" value="1"/>
</dbReference>
<proteinExistence type="predicted"/>
<comment type="subcellular location">
    <subcellularLocation>
        <location evidence="1">Cell outer membrane</location>
    </subcellularLocation>
</comment>
<keyword evidence="10" id="KW-1185">Reference proteome</keyword>
<dbReference type="InterPro" id="IPR011662">
    <property type="entry name" value="Secretin/TonB_short_N"/>
</dbReference>
<keyword evidence="6" id="KW-0998">Cell outer membrane</keyword>
<dbReference type="SMART" id="SM00965">
    <property type="entry name" value="STN"/>
    <property type="match status" value="1"/>
</dbReference>
<keyword evidence="4" id="KW-0408">Iron</keyword>
<keyword evidence="3" id="KW-0406">Ion transport</keyword>
<dbReference type="Gene3D" id="2.40.170.20">
    <property type="entry name" value="TonB-dependent receptor, beta-barrel domain"/>
    <property type="match status" value="1"/>
</dbReference>
<dbReference type="Gene3D" id="2.170.130.10">
    <property type="entry name" value="TonB-dependent receptor, plug domain"/>
    <property type="match status" value="1"/>
</dbReference>
<evidence type="ECO:0000313" key="10">
    <source>
        <dbReference type="Proteomes" id="UP000466586"/>
    </source>
</evidence>
<dbReference type="InterPro" id="IPR036942">
    <property type="entry name" value="Beta-barrel_TonB_sf"/>
</dbReference>
<evidence type="ECO:0000259" key="8">
    <source>
        <dbReference type="SMART" id="SM00965"/>
    </source>
</evidence>
<dbReference type="InterPro" id="IPR000531">
    <property type="entry name" value="Beta-barrel_TonB"/>
</dbReference>
<evidence type="ECO:0000256" key="3">
    <source>
        <dbReference type="ARBA" id="ARBA00022496"/>
    </source>
</evidence>
<dbReference type="SUPFAM" id="SSF56935">
    <property type="entry name" value="Porins"/>
    <property type="match status" value="1"/>
</dbReference>
<dbReference type="Gene3D" id="3.55.50.30">
    <property type="match status" value="1"/>
</dbReference>
<reference evidence="9 10" key="1">
    <citation type="submission" date="2019-11" db="EMBL/GenBank/DDBJ databases">
        <title>Pedobacter sp. HMF7647 Genome sequencing and assembly.</title>
        <authorList>
            <person name="Kang H."/>
            <person name="Kim H."/>
            <person name="Joh K."/>
        </authorList>
    </citation>
    <scope>NUCLEOTIDE SEQUENCE [LARGE SCALE GENOMIC DNA]</scope>
    <source>
        <strain evidence="9 10">HMF7647</strain>
    </source>
</reference>
<evidence type="ECO:0000313" key="9">
    <source>
        <dbReference type="EMBL" id="MXV51584.1"/>
    </source>
</evidence>
<gene>
    <name evidence="9" type="ORF">GS399_11435</name>
</gene>
<dbReference type="EMBL" id="WVHT01000005">
    <property type="protein sequence ID" value="MXV51584.1"/>
    <property type="molecule type" value="Genomic_DNA"/>
</dbReference>
<dbReference type="InterPro" id="IPR037066">
    <property type="entry name" value="Plug_dom_sf"/>
</dbReference>
<dbReference type="InterPro" id="IPR008969">
    <property type="entry name" value="CarboxyPept-like_regulatory"/>
</dbReference>
<dbReference type="RefSeq" id="WP_160844770.1">
    <property type="nucleotide sequence ID" value="NZ_WVHT01000005.1"/>
</dbReference>
<dbReference type="GO" id="GO:0006826">
    <property type="term" value="P:iron ion transport"/>
    <property type="evidence" value="ECO:0007669"/>
    <property type="project" value="UniProtKB-KW"/>
</dbReference>
<comment type="caution">
    <text evidence="9">The sequence shown here is derived from an EMBL/GenBank/DDBJ whole genome shotgun (WGS) entry which is preliminary data.</text>
</comment>